<comment type="caution">
    <text evidence="2">The sequence shown here is derived from an EMBL/GenBank/DDBJ whole genome shotgun (WGS) entry which is preliminary data.</text>
</comment>
<dbReference type="EMBL" id="JADIMS010000112">
    <property type="protein sequence ID" value="MBO8450672.1"/>
    <property type="molecule type" value="Genomic_DNA"/>
</dbReference>
<proteinExistence type="predicted"/>
<dbReference type="NCBIfam" id="TIGR00277">
    <property type="entry name" value="HDIG"/>
    <property type="match status" value="1"/>
</dbReference>
<dbReference type="InterPro" id="IPR052340">
    <property type="entry name" value="RNase_Y/CdgJ"/>
</dbReference>
<reference evidence="2" key="1">
    <citation type="submission" date="2020-10" db="EMBL/GenBank/DDBJ databases">
        <authorList>
            <person name="Gilroy R."/>
        </authorList>
    </citation>
    <scope>NUCLEOTIDE SEQUENCE</scope>
    <source>
        <strain evidence="2">B3-4054</strain>
    </source>
</reference>
<dbReference type="Gene3D" id="1.10.3210.10">
    <property type="entry name" value="Hypothetical protein af1432"/>
    <property type="match status" value="1"/>
</dbReference>
<accession>A0A9D9EMR1</accession>
<name>A0A9D9EMR1_9SPIR</name>
<gene>
    <name evidence="2" type="ORF">IAA96_06160</name>
</gene>
<dbReference type="SMART" id="SM00471">
    <property type="entry name" value="HDc"/>
    <property type="match status" value="1"/>
</dbReference>
<reference evidence="2" key="2">
    <citation type="journal article" date="2021" name="PeerJ">
        <title>Extensive microbial diversity within the chicken gut microbiome revealed by metagenomics and culture.</title>
        <authorList>
            <person name="Gilroy R."/>
            <person name="Ravi A."/>
            <person name="Getino M."/>
            <person name="Pursley I."/>
            <person name="Horton D.L."/>
            <person name="Alikhan N.F."/>
            <person name="Baker D."/>
            <person name="Gharbi K."/>
            <person name="Hall N."/>
            <person name="Watson M."/>
            <person name="Adriaenssens E.M."/>
            <person name="Foster-Nyarko E."/>
            <person name="Jarju S."/>
            <person name="Secka A."/>
            <person name="Antonio M."/>
            <person name="Oren A."/>
            <person name="Chaudhuri R.R."/>
            <person name="La Ragione R."/>
            <person name="Hildebrand F."/>
            <person name="Pallen M.J."/>
        </authorList>
    </citation>
    <scope>NUCLEOTIDE SEQUENCE</scope>
    <source>
        <strain evidence="2">B3-4054</strain>
    </source>
</reference>
<organism evidence="2 3">
    <name type="scientific">Candidatus Avitreponema avistercoris</name>
    <dbReference type="NCBI Taxonomy" id="2840705"/>
    <lineage>
        <taxon>Bacteria</taxon>
        <taxon>Pseudomonadati</taxon>
        <taxon>Spirochaetota</taxon>
        <taxon>Spirochaetia</taxon>
        <taxon>Spirochaetales</taxon>
        <taxon>Candidatus Avitreponema</taxon>
    </lineage>
</organism>
<dbReference type="AlphaFoldDB" id="A0A9D9EMR1"/>
<dbReference type="InterPro" id="IPR006675">
    <property type="entry name" value="HDIG_dom"/>
</dbReference>
<evidence type="ECO:0000259" key="1">
    <source>
        <dbReference type="PROSITE" id="PS51833"/>
    </source>
</evidence>
<dbReference type="PANTHER" id="PTHR33525:SF3">
    <property type="entry name" value="RIBONUCLEASE Y"/>
    <property type="match status" value="1"/>
</dbReference>
<dbReference type="PANTHER" id="PTHR33525">
    <property type="match status" value="1"/>
</dbReference>
<dbReference type="InterPro" id="IPR036890">
    <property type="entry name" value="HATPase_C_sf"/>
</dbReference>
<dbReference type="InterPro" id="IPR003607">
    <property type="entry name" value="HD/PDEase_dom"/>
</dbReference>
<dbReference type="Pfam" id="PF08668">
    <property type="entry name" value="HDOD"/>
    <property type="match status" value="1"/>
</dbReference>
<evidence type="ECO:0000313" key="3">
    <source>
        <dbReference type="Proteomes" id="UP000823616"/>
    </source>
</evidence>
<evidence type="ECO:0000313" key="2">
    <source>
        <dbReference type="EMBL" id="MBO8450672.1"/>
    </source>
</evidence>
<dbReference type="SUPFAM" id="SSF109604">
    <property type="entry name" value="HD-domain/PDEase-like"/>
    <property type="match status" value="1"/>
</dbReference>
<feature type="domain" description="HDOD" evidence="1">
    <location>
        <begin position="238"/>
        <end position="435"/>
    </location>
</feature>
<dbReference type="Proteomes" id="UP000823616">
    <property type="component" value="Unassembled WGS sequence"/>
</dbReference>
<dbReference type="SUPFAM" id="SSF55874">
    <property type="entry name" value="ATPase domain of HSP90 chaperone/DNA topoisomerase II/histidine kinase"/>
    <property type="match status" value="1"/>
</dbReference>
<protein>
    <submittedName>
        <fullName evidence="2">HDOD domain-containing protein</fullName>
    </submittedName>
</protein>
<sequence length="502" mass="56809">MEQNNAVETEKIRSAVHMGLPLSITTYTFPRQVELYVDQVLSVFLNELHHPEMKDFLAYMISELATNAKKANTKRVYFEEKKLNIHDEKDYGIGMRFFKADTLVNIQHYLQLQKEKGLYVRIVLQHSEDSILLEVRNNSELTRTEFKRIFDKIARSRQYTALEEVLPKVFDDNEGAGLGLIISILMMRKIGVPGENFFVLVENGETIMRVIVPLQNVREEKANLYELSKQIVAYIDTIPKFPDNIMRIERLLDDPASDIVDIALNLGNDVALTADLLKLVNSASFGLQQKITGILDAVKLVGTRGIRNLLYSIGVMNLLGDQSSEVQGALWDHSYRTAFCACWLARHKTRKAGLVDVSYVCGLLHDLGKIVISLMYPDPALKEKILRVKDLRHIPDEVFSVLLSDASHPEIGAALAEKWNFPQMIVASIRWHHEPAHAPEAFQEIVTLVSFADMMVHFQRQDIAFYQIPADFLQKFAIPSEDAFQSLCAALDAEFAADSGAS</sequence>
<dbReference type="PROSITE" id="PS51833">
    <property type="entry name" value="HDOD"/>
    <property type="match status" value="1"/>
</dbReference>
<dbReference type="InterPro" id="IPR013976">
    <property type="entry name" value="HDOD"/>
</dbReference>